<dbReference type="InterPro" id="IPR028098">
    <property type="entry name" value="Glyco_trans_4-like_N"/>
</dbReference>
<evidence type="ECO:0000313" key="3">
    <source>
        <dbReference type="EMBL" id="NEZ58355.1"/>
    </source>
</evidence>
<sequence>MKIALVHDYLTQRGGAERVFELLCRRFPDADIYTSLYSPKDTINLGDRPVHTTKLQAIPGASQNFRLLAPFYFPAFEALDLQQYELIISSTTSFAKSVIKRPNAYHICFCHNITRFLWDTRTYIDQYKNYKTLMPIIQPIFQKLREVDFVHAQKPDLYISNSSIVTERIQETYKQPAVTVNYPIDISQFEFSDQKDDYYLVSSRLLGYKRVDVVVEAFNWLGWPLIITGDGPERERLEMAALPNISFLGHVSDDQRKSLMSRAKAVIVTALEDYGLVPIEANVSGTPVVAYGAGGVLDTQLPGKTGVFFYRQSPEAVHQALLRADTIDWNYRQIREHVLKNFTEKVFFERVLKIIEEAYAKHKAVAPVLTPSA</sequence>
<dbReference type="InterPro" id="IPR001296">
    <property type="entry name" value="Glyco_trans_1"/>
</dbReference>
<evidence type="ECO:0000259" key="2">
    <source>
        <dbReference type="Pfam" id="PF13439"/>
    </source>
</evidence>
<dbReference type="PANTHER" id="PTHR45947:SF3">
    <property type="entry name" value="SULFOQUINOVOSYL TRANSFERASE SQD2"/>
    <property type="match status" value="1"/>
</dbReference>
<keyword evidence="4" id="KW-1185">Reference proteome</keyword>
<organism evidence="3 4">
    <name type="scientific">Adonisia turfae CCMR0081</name>
    <dbReference type="NCBI Taxonomy" id="2292702"/>
    <lineage>
        <taxon>Bacteria</taxon>
        <taxon>Bacillati</taxon>
        <taxon>Cyanobacteriota</taxon>
        <taxon>Adonisia</taxon>
        <taxon>Adonisia turfae</taxon>
    </lineage>
</organism>
<name>A0A6M0RQ29_9CYAN</name>
<accession>A0A6M0RQ29</accession>
<reference evidence="3 4" key="1">
    <citation type="journal article" date="2020" name="Microb. Ecol.">
        <title>Ecogenomics of the Marine Benthic Filamentous Cyanobacterium Adonisia.</title>
        <authorList>
            <person name="Walter J.M."/>
            <person name="Coutinho F.H."/>
            <person name="Leomil L."/>
            <person name="Hargreaves P.I."/>
            <person name="Campeao M.E."/>
            <person name="Vieira V.V."/>
            <person name="Silva B.S."/>
            <person name="Fistarol G.O."/>
            <person name="Salomon P.S."/>
            <person name="Sawabe T."/>
            <person name="Mino S."/>
            <person name="Hosokawa M."/>
            <person name="Miyashita H."/>
            <person name="Maruyama F."/>
            <person name="van Verk M.C."/>
            <person name="Dutilh B.E."/>
            <person name="Thompson C.C."/>
            <person name="Thompson F.L."/>
        </authorList>
    </citation>
    <scope>NUCLEOTIDE SEQUENCE [LARGE SCALE GENOMIC DNA]</scope>
    <source>
        <strain evidence="3 4">CCMR0081</strain>
    </source>
</reference>
<feature type="domain" description="Glycosyltransferase subfamily 4-like N-terminal" evidence="2">
    <location>
        <begin position="14"/>
        <end position="182"/>
    </location>
</feature>
<dbReference type="Pfam" id="PF00534">
    <property type="entry name" value="Glycos_transf_1"/>
    <property type="match status" value="1"/>
</dbReference>
<evidence type="ECO:0000259" key="1">
    <source>
        <dbReference type="Pfam" id="PF00534"/>
    </source>
</evidence>
<protein>
    <submittedName>
        <fullName evidence="3">Glycosyltransferase family 4 protein</fullName>
    </submittedName>
</protein>
<dbReference type="Pfam" id="PF13439">
    <property type="entry name" value="Glyco_transf_4"/>
    <property type="match status" value="1"/>
</dbReference>
<keyword evidence="3" id="KW-0808">Transferase</keyword>
<evidence type="ECO:0000313" key="4">
    <source>
        <dbReference type="Proteomes" id="UP000481033"/>
    </source>
</evidence>
<dbReference type="Proteomes" id="UP000481033">
    <property type="component" value="Unassembled WGS sequence"/>
</dbReference>
<dbReference type="RefSeq" id="WP_163700826.1">
    <property type="nucleotide sequence ID" value="NZ_QXHD01000004.1"/>
</dbReference>
<dbReference type="AlphaFoldDB" id="A0A6M0RQ29"/>
<dbReference type="PANTHER" id="PTHR45947">
    <property type="entry name" value="SULFOQUINOVOSYL TRANSFERASE SQD2"/>
    <property type="match status" value="1"/>
</dbReference>
<proteinExistence type="predicted"/>
<gene>
    <name evidence="3" type="ORF">DXZ20_22455</name>
</gene>
<dbReference type="EMBL" id="QXHD01000004">
    <property type="protein sequence ID" value="NEZ58355.1"/>
    <property type="molecule type" value="Genomic_DNA"/>
</dbReference>
<dbReference type="GO" id="GO:0016757">
    <property type="term" value="F:glycosyltransferase activity"/>
    <property type="evidence" value="ECO:0007669"/>
    <property type="project" value="InterPro"/>
</dbReference>
<dbReference type="SUPFAM" id="SSF53756">
    <property type="entry name" value="UDP-Glycosyltransferase/glycogen phosphorylase"/>
    <property type="match status" value="1"/>
</dbReference>
<dbReference type="Gene3D" id="3.40.50.2000">
    <property type="entry name" value="Glycogen Phosphorylase B"/>
    <property type="match status" value="2"/>
</dbReference>
<comment type="caution">
    <text evidence="3">The sequence shown here is derived from an EMBL/GenBank/DDBJ whole genome shotgun (WGS) entry which is preliminary data.</text>
</comment>
<feature type="domain" description="Glycosyl transferase family 1" evidence="1">
    <location>
        <begin position="188"/>
        <end position="323"/>
    </location>
</feature>
<dbReference type="InterPro" id="IPR050194">
    <property type="entry name" value="Glycosyltransferase_grp1"/>
</dbReference>